<keyword evidence="15" id="KW-1185">Reference proteome</keyword>
<dbReference type="CDD" id="cd00096">
    <property type="entry name" value="Ig"/>
    <property type="match status" value="1"/>
</dbReference>
<dbReference type="SUPFAM" id="SSF49265">
    <property type="entry name" value="Fibronectin type III"/>
    <property type="match status" value="1"/>
</dbReference>
<evidence type="ECO:0000256" key="3">
    <source>
        <dbReference type="ARBA" id="ARBA00022622"/>
    </source>
</evidence>
<proteinExistence type="predicted"/>
<sequence>MAVRCNTGLRKGRFWITPDPYHNDDNIQIGREVKISCQVEATPPEELQFSWLKNGRPLRSSERMVITHTDTEITPGTTNLDIIDLKFTDFGTYTCVAALRNGGTPEISIDVNISSTTVPPELSVPRGRSHLIAQEGDTVDLQCLVSGKPKPILLWSRVEESGAAAAATVILMPDGSEQTESYDGVLRISNVSREMGGAYRCQTSQYNGFNVKPREALIQLVVQSSNNAKYNKICGAITALSPGARQQSYSISSLSAEVRGRSPAASLSRLIPQIAGVNAFPPSRCTQIPPNVEPEYTEIRQALGRAFSLTCRLLRAHPARLLRYEWKLGSRLLTVGQFSEQRDDTSYQVKALNREGYGEYTCDITNEAGAGRCTFLVTGKAHAPEFYYDTYSALWQNRPRVYGFKLQWTQMEPGTVDRILAYRLGIRQMTQSRWWEQEIPIEGNVQKGELLTYNLTELIKPESYLVRLTPITRYGEGDATERIITYSAPVNPHLREFQCGFEDEALCLFSQDKTDVFDWTRHSAATRDSKYTPNTGPSTDHAGTKTDGGALSGSSSVPQTQTVCFYMYIETSRPRLEGDAARLLSPTFNMNSKTSPSSPVTTNPTYCFSFYYHMYGKHIGALNVFLRQKTQTVTDTSVWSLTGNQGDRWRRAKVNIHPTAPFQMVMEGVRGAGIEGDIAIDDVTIEEGECKDPPPNNLRSLALPSSPHIWQLCITLSLALIGRQR</sequence>
<dbReference type="InterPro" id="IPR013098">
    <property type="entry name" value="Ig_I-set"/>
</dbReference>
<feature type="domain" description="Fibronectin type-III" evidence="13">
    <location>
        <begin position="390"/>
        <end position="490"/>
    </location>
</feature>
<dbReference type="SUPFAM" id="SSF48726">
    <property type="entry name" value="Immunoglobulin"/>
    <property type="match status" value="3"/>
</dbReference>
<keyword evidence="9" id="KW-0393">Immunoglobulin domain</keyword>
<dbReference type="PROSITE" id="PS50853">
    <property type="entry name" value="FN3"/>
    <property type="match status" value="1"/>
</dbReference>
<comment type="subcellular location">
    <subcellularLocation>
        <location evidence="1">Cell membrane</location>
        <topology evidence="1">Lipid-anchor</topology>
        <topology evidence="1">GPI-anchor</topology>
    </subcellularLocation>
</comment>
<dbReference type="SMART" id="SM00408">
    <property type="entry name" value="IGc2"/>
    <property type="match status" value="3"/>
</dbReference>
<keyword evidence="3" id="KW-0336">GPI-anchor</keyword>
<name>A0AAD6F3L3_9TELE</name>
<evidence type="ECO:0000256" key="8">
    <source>
        <dbReference type="ARBA" id="ARBA00023288"/>
    </source>
</evidence>
<feature type="region of interest" description="Disordered" evidence="10">
    <location>
        <begin position="527"/>
        <end position="556"/>
    </location>
</feature>
<evidence type="ECO:0000256" key="7">
    <source>
        <dbReference type="ARBA" id="ARBA00023180"/>
    </source>
</evidence>
<reference evidence="14" key="1">
    <citation type="submission" date="2022-11" db="EMBL/GenBank/DDBJ databases">
        <title>Chromosome-level genome of Pogonophryne albipinna.</title>
        <authorList>
            <person name="Jo E."/>
        </authorList>
    </citation>
    <scope>NUCLEOTIDE SEQUENCE</scope>
    <source>
        <strain evidence="14">SGF0006</strain>
        <tissue evidence="14">Muscle</tissue>
    </source>
</reference>
<dbReference type="Pfam" id="PF00629">
    <property type="entry name" value="MAM"/>
    <property type="match status" value="1"/>
</dbReference>
<dbReference type="SUPFAM" id="SSF49899">
    <property type="entry name" value="Concanavalin A-like lectins/glucanases"/>
    <property type="match status" value="1"/>
</dbReference>
<keyword evidence="4" id="KW-0677">Repeat</keyword>
<dbReference type="InterPro" id="IPR036116">
    <property type="entry name" value="FN3_sf"/>
</dbReference>
<keyword evidence="7" id="KW-0325">Glycoprotein</keyword>
<feature type="domain" description="Ig-like" evidence="12">
    <location>
        <begin position="290"/>
        <end position="378"/>
    </location>
</feature>
<evidence type="ECO:0000256" key="1">
    <source>
        <dbReference type="ARBA" id="ARBA00004609"/>
    </source>
</evidence>
<dbReference type="PANTHER" id="PTHR23282">
    <property type="entry name" value="APICAL ENDOSOMAL GLYCOPROTEIN PRECURSOR"/>
    <property type="match status" value="1"/>
</dbReference>
<dbReference type="FunFam" id="2.60.40.10:FF:000243">
    <property type="entry name" value="MAM domain-containing glycosylphosphatidylinositol anchor protein 1"/>
    <property type="match status" value="1"/>
</dbReference>
<keyword evidence="6" id="KW-1015">Disulfide bond</keyword>
<dbReference type="Gene3D" id="2.60.120.200">
    <property type="match status" value="1"/>
</dbReference>
<feature type="domain" description="MAM" evidence="11">
    <location>
        <begin position="497"/>
        <end position="692"/>
    </location>
</feature>
<evidence type="ECO:0000259" key="12">
    <source>
        <dbReference type="PROSITE" id="PS50835"/>
    </source>
</evidence>
<dbReference type="AlphaFoldDB" id="A0AAD6F3L3"/>
<organism evidence="14 15">
    <name type="scientific">Pogonophryne albipinna</name>
    <dbReference type="NCBI Taxonomy" id="1090488"/>
    <lineage>
        <taxon>Eukaryota</taxon>
        <taxon>Metazoa</taxon>
        <taxon>Chordata</taxon>
        <taxon>Craniata</taxon>
        <taxon>Vertebrata</taxon>
        <taxon>Euteleostomi</taxon>
        <taxon>Actinopterygii</taxon>
        <taxon>Neopterygii</taxon>
        <taxon>Teleostei</taxon>
        <taxon>Neoteleostei</taxon>
        <taxon>Acanthomorphata</taxon>
        <taxon>Eupercaria</taxon>
        <taxon>Perciformes</taxon>
        <taxon>Notothenioidei</taxon>
        <taxon>Pogonophryne</taxon>
    </lineage>
</organism>
<dbReference type="InterPro" id="IPR003961">
    <property type="entry name" value="FN3_dom"/>
</dbReference>
<dbReference type="SMART" id="SM00409">
    <property type="entry name" value="IG"/>
    <property type="match status" value="3"/>
</dbReference>
<protein>
    <submittedName>
        <fullName evidence="14">Uncharacterized protein</fullName>
    </submittedName>
</protein>
<evidence type="ECO:0000256" key="2">
    <source>
        <dbReference type="ARBA" id="ARBA00022475"/>
    </source>
</evidence>
<gene>
    <name evidence="14" type="ORF">JOQ06_021973</name>
</gene>
<dbReference type="InterPro" id="IPR051560">
    <property type="entry name" value="MAM_domain-containing"/>
</dbReference>
<dbReference type="InterPro" id="IPR013320">
    <property type="entry name" value="ConA-like_dom_sf"/>
</dbReference>
<evidence type="ECO:0000256" key="5">
    <source>
        <dbReference type="ARBA" id="ARBA00023136"/>
    </source>
</evidence>
<dbReference type="InterPro" id="IPR013783">
    <property type="entry name" value="Ig-like_fold"/>
</dbReference>
<evidence type="ECO:0000256" key="10">
    <source>
        <dbReference type="SAM" id="MobiDB-lite"/>
    </source>
</evidence>
<accession>A0AAD6F3L3</accession>
<evidence type="ECO:0000313" key="14">
    <source>
        <dbReference type="EMBL" id="KAJ4919395.1"/>
    </source>
</evidence>
<evidence type="ECO:0000256" key="4">
    <source>
        <dbReference type="ARBA" id="ARBA00022737"/>
    </source>
</evidence>
<evidence type="ECO:0000313" key="15">
    <source>
        <dbReference type="Proteomes" id="UP001219934"/>
    </source>
</evidence>
<evidence type="ECO:0000259" key="13">
    <source>
        <dbReference type="PROSITE" id="PS50853"/>
    </source>
</evidence>
<feature type="domain" description="Ig-like" evidence="12">
    <location>
        <begin position="18"/>
        <end position="114"/>
    </location>
</feature>
<dbReference type="EMBL" id="JAPTMU010000297">
    <property type="protein sequence ID" value="KAJ4919395.1"/>
    <property type="molecule type" value="Genomic_DNA"/>
</dbReference>
<dbReference type="GO" id="GO:0098552">
    <property type="term" value="C:side of membrane"/>
    <property type="evidence" value="ECO:0007669"/>
    <property type="project" value="UniProtKB-KW"/>
</dbReference>
<dbReference type="SMART" id="SM00137">
    <property type="entry name" value="MAM"/>
    <property type="match status" value="1"/>
</dbReference>
<dbReference type="Gene3D" id="2.60.40.10">
    <property type="entry name" value="Immunoglobulins"/>
    <property type="match status" value="4"/>
</dbReference>
<dbReference type="InterPro" id="IPR007110">
    <property type="entry name" value="Ig-like_dom"/>
</dbReference>
<dbReference type="InterPro" id="IPR036179">
    <property type="entry name" value="Ig-like_dom_sf"/>
</dbReference>
<dbReference type="PROSITE" id="PS50060">
    <property type="entry name" value="MAM_2"/>
    <property type="match status" value="1"/>
</dbReference>
<dbReference type="GO" id="GO:0005886">
    <property type="term" value="C:plasma membrane"/>
    <property type="evidence" value="ECO:0007669"/>
    <property type="project" value="UniProtKB-SubCell"/>
</dbReference>
<dbReference type="Pfam" id="PF07679">
    <property type="entry name" value="I-set"/>
    <property type="match status" value="1"/>
</dbReference>
<dbReference type="Pfam" id="PF13927">
    <property type="entry name" value="Ig_3"/>
    <property type="match status" value="1"/>
</dbReference>
<dbReference type="InterPro" id="IPR003598">
    <property type="entry name" value="Ig_sub2"/>
</dbReference>
<dbReference type="InterPro" id="IPR000998">
    <property type="entry name" value="MAM_dom"/>
</dbReference>
<feature type="domain" description="Ig-like" evidence="12">
    <location>
        <begin position="120"/>
        <end position="219"/>
    </location>
</feature>
<dbReference type="PANTHER" id="PTHR23282:SF137">
    <property type="entry name" value="MAM DOMAIN-CONTAINING GLYCOSYLPHOSPHATIDYLINOSITOL ANCHOR PROTEIN 2"/>
    <property type="match status" value="1"/>
</dbReference>
<dbReference type="CDD" id="cd06263">
    <property type="entry name" value="MAM"/>
    <property type="match status" value="1"/>
</dbReference>
<comment type="caution">
    <text evidence="14">The sequence shown here is derived from an EMBL/GenBank/DDBJ whole genome shotgun (WGS) entry which is preliminary data.</text>
</comment>
<keyword evidence="2" id="KW-1003">Cell membrane</keyword>
<evidence type="ECO:0000259" key="11">
    <source>
        <dbReference type="PROSITE" id="PS50060"/>
    </source>
</evidence>
<keyword evidence="8" id="KW-0449">Lipoprotein</keyword>
<dbReference type="FunFam" id="2.60.120.200:FF:000019">
    <property type="entry name" value="MAM domain containing glycosylphosphatidylinositol anchor 2"/>
    <property type="match status" value="1"/>
</dbReference>
<dbReference type="InterPro" id="IPR003599">
    <property type="entry name" value="Ig_sub"/>
</dbReference>
<keyword evidence="5" id="KW-0472">Membrane</keyword>
<evidence type="ECO:0000256" key="9">
    <source>
        <dbReference type="ARBA" id="ARBA00023319"/>
    </source>
</evidence>
<dbReference type="PROSITE" id="PS50835">
    <property type="entry name" value="IG_LIKE"/>
    <property type="match status" value="3"/>
</dbReference>
<evidence type="ECO:0000256" key="6">
    <source>
        <dbReference type="ARBA" id="ARBA00023157"/>
    </source>
</evidence>
<dbReference type="Proteomes" id="UP001219934">
    <property type="component" value="Unassembled WGS sequence"/>
</dbReference>